<accession>A0A1W1I743</accession>
<name>A0A1W1I743_9BACT</name>
<feature type="compositionally biased region" description="Basic and acidic residues" evidence="1">
    <location>
        <begin position="40"/>
        <end position="57"/>
    </location>
</feature>
<reference evidence="2 3" key="1">
    <citation type="submission" date="2017-03" db="EMBL/GenBank/DDBJ databases">
        <authorList>
            <person name="Afonso C.L."/>
            <person name="Miller P.J."/>
            <person name="Scott M.A."/>
            <person name="Spackman E."/>
            <person name="Goraichik I."/>
            <person name="Dimitrov K.M."/>
            <person name="Suarez D.L."/>
            <person name="Swayne D.E."/>
        </authorList>
    </citation>
    <scope>NUCLEOTIDE SEQUENCE [LARGE SCALE GENOMIC DNA]</scope>
    <source>
        <strain evidence="2">Genome sequencing of Nitrospira japonica strain NJ11</strain>
    </source>
</reference>
<dbReference type="KEGG" id="nja:NSJP_2659"/>
<evidence type="ECO:0000256" key="1">
    <source>
        <dbReference type="SAM" id="MobiDB-lite"/>
    </source>
</evidence>
<keyword evidence="3" id="KW-1185">Reference proteome</keyword>
<protein>
    <submittedName>
        <fullName evidence="2">Uncharacterized protein</fullName>
    </submittedName>
</protein>
<dbReference type="Proteomes" id="UP000192042">
    <property type="component" value="Chromosome I"/>
</dbReference>
<dbReference type="AlphaFoldDB" id="A0A1W1I743"/>
<evidence type="ECO:0000313" key="2">
    <source>
        <dbReference type="EMBL" id="SLM48826.1"/>
    </source>
</evidence>
<evidence type="ECO:0000313" key="3">
    <source>
        <dbReference type="Proteomes" id="UP000192042"/>
    </source>
</evidence>
<sequence length="66" mass="7353">MFPSTSYDIHIPTLHERLTTISDMTGPAGLETAGTIARSADADRNDPDDSARQEISRWRSACRFRS</sequence>
<organism evidence="2 3">
    <name type="scientific">Nitrospira japonica</name>
    <dbReference type="NCBI Taxonomy" id="1325564"/>
    <lineage>
        <taxon>Bacteria</taxon>
        <taxon>Pseudomonadati</taxon>
        <taxon>Nitrospirota</taxon>
        <taxon>Nitrospiria</taxon>
        <taxon>Nitrospirales</taxon>
        <taxon>Nitrospiraceae</taxon>
        <taxon>Nitrospira</taxon>
    </lineage>
</organism>
<proteinExistence type="predicted"/>
<dbReference type="EMBL" id="LT828648">
    <property type="protein sequence ID" value="SLM48826.1"/>
    <property type="molecule type" value="Genomic_DNA"/>
</dbReference>
<gene>
    <name evidence="2" type="ORF">NSJP_2659</name>
</gene>
<dbReference type="STRING" id="1325564.NSJP_2659"/>
<feature type="region of interest" description="Disordered" evidence="1">
    <location>
        <begin position="25"/>
        <end position="66"/>
    </location>
</feature>